<feature type="compositionally biased region" description="Polar residues" evidence="1">
    <location>
        <begin position="230"/>
        <end position="250"/>
    </location>
</feature>
<proteinExistence type="predicted"/>
<organism evidence="2 3">
    <name type="scientific">Trypanosoma cruzi marinkellei</name>
    <dbReference type="NCBI Taxonomy" id="85056"/>
    <lineage>
        <taxon>Eukaryota</taxon>
        <taxon>Discoba</taxon>
        <taxon>Euglenozoa</taxon>
        <taxon>Kinetoplastea</taxon>
        <taxon>Metakinetoplastina</taxon>
        <taxon>Trypanosomatida</taxon>
        <taxon>Trypanosomatidae</taxon>
        <taxon>Trypanosoma</taxon>
        <taxon>Schizotrypanum</taxon>
    </lineage>
</organism>
<evidence type="ECO:0000256" key="1">
    <source>
        <dbReference type="SAM" id="MobiDB-lite"/>
    </source>
</evidence>
<dbReference type="EMBL" id="AHKC01010908">
    <property type="protein sequence ID" value="EKF31265.1"/>
    <property type="molecule type" value="Genomic_DNA"/>
</dbReference>
<evidence type="ECO:0000313" key="3">
    <source>
        <dbReference type="Proteomes" id="UP000007350"/>
    </source>
</evidence>
<feature type="region of interest" description="Disordered" evidence="1">
    <location>
        <begin position="224"/>
        <end position="288"/>
    </location>
</feature>
<reference evidence="2 3" key="1">
    <citation type="journal article" date="2012" name="BMC Genomics">
        <title>Comparative genomic analysis of human infective Trypanosoma cruzi lineages with the bat-restricted subspecies T. cruzi marinkellei.</title>
        <authorList>
            <person name="Franzen O."/>
            <person name="Talavera-Lopez C."/>
            <person name="Ochaya S."/>
            <person name="Butler C.E."/>
            <person name="Messenger L.A."/>
            <person name="Lewis M.D."/>
            <person name="Llewellyn M.S."/>
            <person name="Marinkelle C.J."/>
            <person name="Tyler K.M."/>
            <person name="Miles M.A."/>
            <person name="Andersson B."/>
        </authorList>
    </citation>
    <scope>NUCLEOTIDE SEQUENCE [LARGE SCALE GENOMIC DNA]</scope>
    <source>
        <strain evidence="2 3">B7</strain>
    </source>
</reference>
<protein>
    <submittedName>
        <fullName evidence="2">Uncharacterized protein</fullName>
    </submittedName>
</protein>
<evidence type="ECO:0000313" key="2">
    <source>
        <dbReference type="EMBL" id="EKF31265.1"/>
    </source>
</evidence>
<name>K2MVX6_TRYCR</name>
<accession>K2MVX6</accession>
<feature type="compositionally biased region" description="Basic residues" evidence="1">
    <location>
        <begin position="1"/>
        <end position="12"/>
    </location>
</feature>
<feature type="region of interest" description="Disordered" evidence="1">
    <location>
        <begin position="71"/>
        <end position="137"/>
    </location>
</feature>
<feature type="compositionally biased region" description="Basic residues" evidence="1">
    <location>
        <begin position="174"/>
        <end position="189"/>
    </location>
</feature>
<keyword evidence="3" id="KW-1185">Reference proteome</keyword>
<dbReference type="AlphaFoldDB" id="K2MVX6"/>
<feature type="region of interest" description="Disordered" evidence="1">
    <location>
        <begin position="1"/>
        <end position="47"/>
    </location>
</feature>
<feature type="region of interest" description="Disordered" evidence="1">
    <location>
        <begin position="174"/>
        <end position="202"/>
    </location>
</feature>
<sequence length="530" mass="57987">MCFAPPRRRRRGTTAATSSFSRRLSGNTPGPPSVSPLRRHATSTYHVPPREVVKEQLRRYEEDICRRQPPPAGISIFASHSPRGDFEGGKKLASAKEPGGLHSRRSCVRVKEQNVDAPRTSSRDAGKTLIEASRGQRMDGQLDTKVLPFPSKDAVLPNQRSYYSDMNHDIYYQHQKKRRPQLSIRHRRSGASSRTGDEASEEYVSNPYIRSVLQGSEQRWISPSLPHASFGNQSRSQSLDQNYTSASPYLSRQDLMREQKRGIRRSPSNGSLPSCVEKVRTDDAGKSNGVNKVIEGVYNIDSAGGGNAVNLDQLHLTHGPASAFPFSLSEKSGMNIRTGYSGEACLDYMQPLCKKPGMDEIAGTLPHCATEEAAVGSEASDANKVNLAFLYRSIDEDPRAYLYASPTGGATLSKGKKHCCSPPIGLGTASLVAEGQKEESPSFSNCCNDANGVQEAQLTLKHGAEPALKEPDDISLRQRHMALVKEQKPVGSRLFCPCNSDAANYLVTRETEIVDASGTVWVAKLAVKKE</sequence>
<dbReference type="Proteomes" id="UP000007350">
    <property type="component" value="Unassembled WGS sequence"/>
</dbReference>
<dbReference type="OrthoDB" id="248536at2759"/>
<gene>
    <name evidence="2" type="ORF">MOQ_004901</name>
</gene>
<comment type="caution">
    <text evidence="2">The sequence shown here is derived from an EMBL/GenBank/DDBJ whole genome shotgun (WGS) entry which is preliminary data.</text>
</comment>
<feature type="compositionally biased region" description="Low complexity" evidence="1">
    <location>
        <begin position="13"/>
        <end position="23"/>
    </location>
</feature>